<dbReference type="InterPro" id="IPR008947">
    <property type="entry name" value="PLipase_C/P1_nuclease_dom_sf"/>
</dbReference>
<keyword evidence="6" id="KW-0479">Metal-binding</keyword>
<dbReference type="Pfam" id="PF02265">
    <property type="entry name" value="S1-P1_nuclease"/>
    <property type="match status" value="1"/>
</dbReference>
<comment type="catalytic activity">
    <reaction evidence="1">
        <text>Endonucleolytic cleavage to 5'-phosphomononucleotide and 5'-phosphooligonucleotide end-products.</text>
        <dbReference type="EC" id="3.1.30.1"/>
    </reaction>
</comment>
<comment type="similarity">
    <text evidence="2">Belongs to the nuclease type I family.</text>
</comment>
<keyword evidence="14" id="KW-1185">Reference proteome</keyword>
<dbReference type="EMBL" id="JAWXYG010000005">
    <property type="protein sequence ID" value="KAK4271454.1"/>
    <property type="molecule type" value="Genomic_DNA"/>
</dbReference>
<evidence type="ECO:0000256" key="11">
    <source>
        <dbReference type="ARBA" id="ARBA00023180"/>
    </source>
</evidence>
<dbReference type="Gene3D" id="1.10.575.10">
    <property type="entry name" value="P1 Nuclease"/>
    <property type="match status" value="1"/>
</dbReference>
<keyword evidence="7 12" id="KW-0732">Signal</keyword>
<name>A0AAE1JNX5_9FABA</name>
<evidence type="ECO:0000256" key="5">
    <source>
        <dbReference type="ARBA" id="ARBA00022722"/>
    </source>
</evidence>
<evidence type="ECO:0000256" key="8">
    <source>
        <dbReference type="ARBA" id="ARBA00022759"/>
    </source>
</evidence>
<comment type="caution">
    <text evidence="13">The sequence shown here is derived from an EMBL/GenBank/DDBJ whole genome shotgun (WGS) entry which is preliminary data.</text>
</comment>
<dbReference type="SUPFAM" id="SSF48537">
    <property type="entry name" value="Phospholipase C/P1 nuclease"/>
    <property type="match status" value="1"/>
</dbReference>
<keyword evidence="11" id="KW-0325">Glycoprotein</keyword>
<keyword evidence="10" id="KW-1015">Disulfide bond</keyword>
<reference evidence="13" key="1">
    <citation type="submission" date="2023-10" db="EMBL/GenBank/DDBJ databases">
        <title>Chromosome-level genome of the transformable northern wattle, Acacia crassicarpa.</title>
        <authorList>
            <person name="Massaro I."/>
            <person name="Sinha N.R."/>
            <person name="Poethig S."/>
            <person name="Leichty A.R."/>
        </authorList>
    </citation>
    <scope>NUCLEOTIDE SEQUENCE</scope>
    <source>
        <strain evidence="13">Acra3RX</strain>
        <tissue evidence="13">Leaf</tissue>
    </source>
</reference>
<dbReference type="PANTHER" id="PTHR33146">
    <property type="entry name" value="ENDONUCLEASE 4"/>
    <property type="match status" value="1"/>
</dbReference>
<gene>
    <name evidence="13" type="ORF">QN277_020151</name>
</gene>
<protein>
    <recommendedName>
        <fullName evidence="4">Aspergillus nuclease S1</fullName>
        <ecNumber evidence="4">3.1.30.1</ecNumber>
    </recommendedName>
</protein>
<evidence type="ECO:0000256" key="10">
    <source>
        <dbReference type="ARBA" id="ARBA00023157"/>
    </source>
</evidence>
<evidence type="ECO:0000256" key="3">
    <source>
        <dbReference type="ARBA" id="ARBA00011245"/>
    </source>
</evidence>
<evidence type="ECO:0000256" key="12">
    <source>
        <dbReference type="SAM" id="SignalP"/>
    </source>
</evidence>
<accession>A0AAE1JNX5</accession>
<keyword evidence="9" id="KW-0378">Hydrolase</keyword>
<keyword evidence="5" id="KW-0540">Nuclease</keyword>
<dbReference type="CDD" id="cd11010">
    <property type="entry name" value="S1-P1_nuclease"/>
    <property type="match status" value="1"/>
</dbReference>
<dbReference type="PANTHER" id="PTHR33146:SF14">
    <property type="entry name" value="ENDONUCLEASE 1"/>
    <property type="match status" value="1"/>
</dbReference>
<evidence type="ECO:0000256" key="7">
    <source>
        <dbReference type="ARBA" id="ARBA00022729"/>
    </source>
</evidence>
<feature type="chain" id="PRO_5042007163" description="Aspergillus nuclease S1" evidence="12">
    <location>
        <begin position="25"/>
        <end position="300"/>
    </location>
</feature>
<dbReference type="GO" id="GO:0006308">
    <property type="term" value="P:DNA catabolic process"/>
    <property type="evidence" value="ECO:0007669"/>
    <property type="project" value="InterPro"/>
</dbReference>
<evidence type="ECO:0000256" key="9">
    <source>
        <dbReference type="ARBA" id="ARBA00022801"/>
    </source>
</evidence>
<dbReference type="GO" id="GO:0004521">
    <property type="term" value="F:RNA endonuclease activity"/>
    <property type="evidence" value="ECO:0007669"/>
    <property type="project" value="UniProtKB-ARBA"/>
</dbReference>
<dbReference type="InterPro" id="IPR003154">
    <property type="entry name" value="S1/P1nuclease"/>
</dbReference>
<keyword evidence="8" id="KW-0255">Endonuclease</keyword>
<evidence type="ECO:0000313" key="14">
    <source>
        <dbReference type="Proteomes" id="UP001293593"/>
    </source>
</evidence>
<dbReference type="FunFam" id="1.10.575.10:FF:000002">
    <property type="entry name" value="Endonuclease 2"/>
    <property type="match status" value="1"/>
</dbReference>
<evidence type="ECO:0000256" key="4">
    <source>
        <dbReference type="ARBA" id="ARBA00012562"/>
    </source>
</evidence>
<evidence type="ECO:0000256" key="1">
    <source>
        <dbReference type="ARBA" id="ARBA00000245"/>
    </source>
</evidence>
<dbReference type="AlphaFoldDB" id="A0AAE1JNX5"/>
<dbReference type="EC" id="3.1.30.1" evidence="4"/>
<dbReference type="Proteomes" id="UP001293593">
    <property type="component" value="Unassembled WGS sequence"/>
</dbReference>
<organism evidence="13 14">
    <name type="scientific">Acacia crassicarpa</name>
    <name type="common">northern wattle</name>
    <dbReference type="NCBI Taxonomy" id="499986"/>
    <lineage>
        <taxon>Eukaryota</taxon>
        <taxon>Viridiplantae</taxon>
        <taxon>Streptophyta</taxon>
        <taxon>Embryophyta</taxon>
        <taxon>Tracheophyta</taxon>
        <taxon>Spermatophyta</taxon>
        <taxon>Magnoliopsida</taxon>
        <taxon>eudicotyledons</taxon>
        <taxon>Gunneridae</taxon>
        <taxon>Pentapetalae</taxon>
        <taxon>rosids</taxon>
        <taxon>fabids</taxon>
        <taxon>Fabales</taxon>
        <taxon>Fabaceae</taxon>
        <taxon>Caesalpinioideae</taxon>
        <taxon>mimosoid clade</taxon>
        <taxon>Acacieae</taxon>
        <taxon>Acacia</taxon>
    </lineage>
</organism>
<evidence type="ECO:0000313" key="13">
    <source>
        <dbReference type="EMBL" id="KAK4271454.1"/>
    </source>
</evidence>
<dbReference type="GO" id="GO:0046872">
    <property type="term" value="F:metal ion binding"/>
    <property type="evidence" value="ECO:0007669"/>
    <property type="project" value="UniProtKB-KW"/>
</dbReference>
<dbReference type="GO" id="GO:0003676">
    <property type="term" value="F:nucleic acid binding"/>
    <property type="evidence" value="ECO:0007669"/>
    <property type="project" value="InterPro"/>
</dbReference>
<feature type="signal peptide" evidence="12">
    <location>
        <begin position="1"/>
        <end position="24"/>
    </location>
</feature>
<sequence length="300" mass="34119">MGRLAWGCLVMGFVMFLTVPGALAWSKEGHELTCRIAQSLLEAEAEEAVKKLLPDYVEGDLSALCVWPDRIRILYKYRWTSPLHYINTPDNECSFDYSRDCHNANGVKDMCVAGAIKNFTSQLQDYRQGTGDSRLNMTEALLFLSHFVGDIHQPLHVGFTSDEGGNTIALRWFRRKSNLHHVWDKEIIVDALKDYYEKDLELLLEDLQRNYTDGIWSDDVPSWSHCEDLSNCVDGWAKESIQVACRWAYKGVEAGMTLSDEYFNTRMPWVMKRIAQGGIRLAMILNQVFGASQEGFVAAA</sequence>
<evidence type="ECO:0000256" key="2">
    <source>
        <dbReference type="ARBA" id="ARBA00009547"/>
    </source>
</evidence>
<dbReference type="GO" id="GO:0000014">
    <property type="term" value="F:single-stranded DNA endodeoxyribonuclease activity"/>
    <property type="evidence" value="ECO:0007669"/>
    <property type="project" value="UniProtKB-ARBA"/>
</dbReference>
<proteinExistence type="inferred from homology"/>
<comment type="subunit">
    <text evidence="3">Monomer.</text>
</comment>
<evidence type="ECO:0000256" key="6">
    <source>
        <dbReference type="ARBA" id="ARBA00022723"/>
    </source>
</evidence>